<evidence type="ECO:0000256" key="4">
    <source>
        <dbReference type="ARBA" id="ARBA00022553"/>
    </source>
</evidence>
<dbReference type="Gene3D" id="1.10.287.130">
    <property type="match status" value="1"/>
</dbReference>
<dbReference type="InterPro" id="IPR036097">
    <property type="entry name" value="HisK_dim/P_sf"/>
</dbReference>
<protein>
    <recommendedName>
        <fullName evidence="3">histidine kinase</fullName>
        <ecNumber evidence="3">2.7.13.3</ecNumber>
    </recommendedName>
</protein>
<evidence type="ECO:0000256" key="6">
    <source>
        <dbReference type="ARBA" id="ARBA00022692"/>
    </source>
</evidence>
<dbReference type="Pfam" id="PF02518">
    <property type="entry name" value="HATPase_c"/>
    <property type="match status" value="1"/>
</dbReference>
<keyword evidence="10" id="KW-0472">Membrane</keyword>
<dbReference type="InterPro" id="IPR036890">
    <property type="entry name" value="HATPase_C_sf"/>
</dbReference>
<dbReference type="EMBL" id="JBHRSM010000011">
    <property type="protein sequence ID" value="MFC3085740.1"/>
    <property type="molecule type" value="Genomic_DNA"/>
</dbReference>
<evidence type="ECO:0000256" key="8">
    <source>
        <dbReference type="ARBA" id="ARBA00022989"/>
    </source>
</evidence>
<evidence type="ECO:0000256" key="9">
    <source>
        <dbReference type="ARBA" id="ARBA00023012"/>
    </source>
</evidence>
<evidence type="ECO:0000259" key="11">
    <source>
        <dbReference type="PROSITE" id="PS50109"/>
    </source>
</evidence>
<evidence type="ECO:0000259" key="12">
    <source>
        <dbReference type="PROSITE" id="PS50885"/>
    </source>
</evidence>
<proteinExistence type="predicted"/>
<comment type="subcellular location">
    <subcellularLocation>
        <location evidence="2">Membrane</location>
    </subcellularLocation>
</comment>
<accession>A0ABV7DTM6</accession>
<dbReference type="CDD" id="cd00075">
    <property type="entry name" value="HATPase"/>
    <property type="match status" value="1"/>
</dbReference>
<dbReference type="Proteomes" id="UP001595445">
    <property type="component" value="Unassembled WGS sequence"/>
</dbReference>
<dbReference type="SMART" id="SM00304">
    <property type="entry name" value="HAMP"/>
    <property type="match status" value="1"/>
</dbReference>
<dbReference type="InterPro" id="IPR003660">
    <property type="entry name" value="HAMP_dom"/>
</dbReference>
<keyword evidence="14" id="KW-1185">Reference proteome</keyword>
<evidence type="ECO:0000256" key="2">
    <source>
        <dbReference type="ARBA" id="ARBA00004370"/>
    </source>
</evidence>
<dbReference type="InterPro" id="IPR013727">
    <property type="entry name" value="2CSK_N"/>
</dbReference>
<dbReference type="PROSITE" id="PS50885">
    <property type="entry name" value="HAMP"/>
    <property type="match status" value="1"/>
</dbReference>
<keyword evidence="7 13" id="KW-0418">Kinase</keyword>
<evidence type="ECO:0000256" key="1">
    <source>
        <dbReference type="ARBA" id="ARBA00000085"/>
    </source>
</evidence>
<dbReference type="SMART" id="SM00388">
    <property type="entry name" value="HisKA"/>
    <property type="match status" value="1"/>
</dbReference>
<evidence type="ECO:0000313" key="13">
    <source>
        <dbReference type="EMBL" id="MFC3085740.1"/>
    </source>
</evidence>
<feature type="transmembrane region" description="Helical" evidence="10">
    <location>
        <begin position="170"/>
        <end position="189"/>
    </location>
</feature>
<evidence type="ECO:0000256" key="7">
    <source>
        <dbReference type="ARBA" id="ARBA00022777"/>
    </source>
</evidence>
<evidence type="ECO:0000256" key="3">
    <source>
        <dbReference type="ARBA" id="ARBA00012438"/>
    </source>
</evidence>
<feature type="transmembrane region" description="Helical" evidence="10">
    <location>
        <begin position="12"/>
        <end position="29"/>
    </location>
</feature>
<dbReference type="EC" id="2.7.13.3" evidence="3"/>
<dbReference type="RefSeq" id="WP_197641998.1">
    <property type="nucleotide sequence ID" value="NZ_JAEACP010000002.1"/>
</dbReference>
<dbReference type="Pfam" id="PF00512">
    <property type="entry name" value="HisKA"/>
    <property type="match status" value="1"/>
</dbReference>
<reference evidence="14" key="1">
    <citation type="journal article" date="2019" name="Int. J. Syst. Evol. Microbiol.">
        <title>The Global Catalogue of Microorganisms (GCM) 10K type strain sequencing project: providing services to taxonomists for standard genome sequencing and annotation.</title>
        <authorList>
            <consortium name="The Broad Institute Genomics Platform"/>
            <consortium name="The Broad Institute Genome Sequencing Center for Infectious Disease"/>
            <person name="Wu L."/>
            <person name="Ma J."/>
        </authorList>
    </citation>
    <scope>NUCLEOTIDE SEQUENCE [LARGE SCALE GENOMIC DNA]</scope>
    <source>
        <strain evidence="14">KCTC 62102</strain>
    </source>
</reference>
<dbReference type="CDD" id="cd00082">
    <property type="entry name" value="HisKA"/>
    <property type="match status" value="1"/>
</dbReference>
<evidence type="ECO:0000313" key="14">
    <source>
        <dbReference type="Proteomes" id="UP001595445"/>
    </source>
</evidence>
<dbReference type="PANTHER" id="PTHR45436">
    <property type="entry name" value="SENSOR HISTIDINE KINASE YKOH"/>
    <property type="match status" value="1"/>
</dbReference>
<dbReference type="PANTHER" id="PTHR45436:SF1">
    <property type="entry name" value="SENSOR PROTEIN QSEC"/>
    <property type="match status" value="1"/>
</dbReference>
<dbReference type="InterPro" id="IPR003661">
    <property type="entry name" value="HisK_dim/P_dom"/>
</dbReference>
<dbReference type="SUPFAM" id="SSF55874">
    <property type="entry name" value="ATPase domain of HSP90 chaperone/DNA topoisomerase II/histidine kinase"/>
    <property type="match status" value="1"/>
</dbReference>
<dbReference type="SUPFAM" id="SSF47384">
    <property type="entry name" value="Homodimeric domain of signal transducing histidine kinase"/>
    <property type="match status" value="1"/>
</dbReference>
<dbReference type="InterPro" id="IPR050428">
    <property type="entry name" value="TCS_sensor_his_kinase"/>
</dbReference>
<organism evidence="13 14">
    <name type="scientific">Tabrizicola soli</name>
    <dbReference type="NCBI Taxonomy" id="2185115"/>
    <lineage>
        <taxon>Bacteria</taxon>
        <taxon>Pseudomonadati</taxon>
        <taxon>Pseudomonadota</taxon>
        <taxon>Alphaproteobacteria</taxon>
        <taxon>Rhodobacterales</taxon>
        <taxon>Paracoccaceae</taxon>
        <taxon>Tabrizicola</taxon>
    </lineage>
</organism>
<comment type="catalytic activity">
    <reaction evidence="1">
        <text>ATP + protein L-histidine = ADP + protein N-phospho-L-histidine.</text>
        <dbReference type="EC" id="2.7.13.3"/>
    </reaction>
</comment>
<feature type="domain" description="Histidine kinase" evidence="11">
    <location>
        <begin position="245"/>
        <end position="458"/>
    </location>
</feature>
<comment type="caution">
    <text evidence="13">The sequence shown here is derived from an EMBL/GenBank/DDBJ whole genome shotgun (WGS) entry which is preliminary data.</text>
</comment>
<keyword evidence="8 10" id="KW-1133">Transmembrane helix</keyword>
<keyword evidence="4" id="KW-0597">Phosphoprotein</keyword>
<feature type="domain" description="HAMP" evidence="12">
    <location>
        <begin position="186"/>
        <end position="237"/>
    </location>
</feature>
<evidence type="ECO:0000256" key="10">
    <source>
        <dbReference type="SAM" id="Phobius"/>
    </source>
</evidence>
<evidence type="ECO:0000256" key="5">
    <source>
        <dbReference type="ARBA" id="ARBA00022679"/>
    </source>
</evidence>
<keyword evidence="5" id="KW-0808">Transferase</keyword>
<dbReference type="PROSITE" id="PS50109">
    <property type="entry name" value="HIS_KIN"/>
    <property type="match status" value="1"/>
</dbReference>
<dbReference type="InterPro" id="IPR003594">
    <property type="entry name" value="HATPase_dom"/>
</dbReference>
<dbReference type="GO" id="GO:0016301">
    <property type="term" value="F:kinase activity"/>
    <property type="evidence" value="ECO:0007669"/>
    <property type="project" value="UniProtKB-KW"/>
</dbReference>
<keyword evidence="9" id="KW-0902">Two-component regulatory system</keyword>
<sequence>MADHPASLRRSILAWLLLATAAIGILALIDTRIEALRTAREVSDRVLVGSAMAIAEGVTVDAEGGLAVAIPFSALDMLSSTAQDQVFYRVDGPLGILTGYQDLAPASVAAGQETGLADGTHGGIAVRTATILRELTSGEGSLPFTVTVAETTRARDALARSILTRSALRIAGLIAGAALVAWAAATYALRPLDRLSRAIASRAPHDLTPIATDAPAELRPVLDALNGFLARLHKAMAALQNFAGNANHQIRTPLTVARTQLAVSMKTTGRHEALDKADAALVRIERVLEQVLLLARVEATGARPALAKVDVAALAREVTAELMPQALRLGKDLGYDGPDHAPAASEEILLGELLRNLVDNALRHCPPGTLVTVHCQSSGKGLRLCVTDNGPPLSGTEFAALSARLDPATGAAGPRSGPHGLGLSIVAEIARALRTRVRVERAGDAGGLEISVLLAGTD</sequence>
<dbReference type="Gene3D" id="3.30.565.10">
    <property type="entry name" value="Histidine kinase-like ATPase, C-terminal domain"/>
    <property type="match status" value="1"/>
</dbReference>
<dbReference type="Pfam" id="PF08521">
    <property type="entry name" value="2CSK_N"/>
    <property type="match status" value="1"/>
</dbReference>
<keyword evidence="6 10" id="KW-0812">Transmembrane</keyword>
<name>A0ABV7DTM6_9RHOB</name>
<dbReference type="SMART" id="SM00387">
    <property type="entry name" value="HATPase_c"/>
    <property type="match status" value="1"/>
</dbReference>
<dbReference type="InterPro" id="IPR005467">
    <property type="entry name" value="His_kinase_dom"/>
</dbReference>
<gene>
    <name evidence="13" type="ORF">ACFOD6_06720</name>
</gene>